<protein>
    <submittedName>
        <fullName evidence="1">Uncharacterized protein</fullName>
    </submittedName>
</protein>
<evidence type="ECO:0000313" key="1">
    <source>
        <dbReference type="EMBL" id="MBP2317385.1"/>
    </source>
</evidence>
<dbReference type="EMBL" id="JAGINX010000001">
    <property type="protein sequence ID" value="MBP2317385.1"/>
    <property type="molecule type" value="Genomic_DNA"/>
</dbReference>
<evidence type="ECO:0000313" key="2">
    <source>
        <dbReference type="Proteomes" id="UP001519331"/>
    </source>
</evidence>
<dbReference type="RefSeq" id="WP_378579180.1">
    <property type="nucleotide sequence ID" value="NZ_JBHSTL010000017.1"/>
</dbReference>
<gene>
    <name evidence="1" type="ORF">JOF45_000404</name>
</gene>
<comment type="caution">
    <text evidence="1">The sequence shown here is derived from an EMBL/GenBank/DDBJ whole genome shotgun (WGS) entry which is preliminary data.</text>
</comment>
<dbReference type="Proteomes" id="UP001519331">
    <property type="component" value="Unassembled WGS sequence"/>
</dbReference>
<organism evidence="1 2">
    <name type="scientific">Nesterenkonia lacusekhoensis</name>
    <dbReference type="NCBI Taxonomy" id="150832"/>
    <lineage>
        <taxon>Bacteria</taxon>
        <taxon>Bacillati</taxon>
        <taxon>Actinomycetota</taxon>
        <taxon>Actinomycetes</taxon>
        <taxon>Micrococcales</taxon>
        <taxon>Micrococcaceae</taxon>
        <taxon>Nesterenkonia</taxon>
    </lineage>
</organism>
<keyword evidence="2" id="KW-1185">Reference proteome</keyword>
<name>A0ABS4SYW7_9MICC</name>
<proteinExistence type="predicted"/>
<sequence>MTYPKPENSALPMPKRGNLDHFAGDAWEAAEASVPQGDWEAMFERAAQLEYFYIGALWARTYIKEQEDE</sequence>
<reference evidence="1 2" key="1">
    <citation type="submission" date="2021-03" db="EMBL/GenBank/DDBJ databases">
        <title>Sequencing the genomes of 1000 actinobacteria strains.</title>
        <authorList>
            <person name="Klenk H.-P."/>
        </authorList>
    </citation>
    <scope>NUCLEOTIDE SEQUENCE [LARGE SCALE GENOMIC DNA]</scope>
    <source>
        <strain evidence="1 2">DSM 12544</strain>
    </source>
</reference>
<accession>A0ABS4SYW7</accession>